<evidence type="ECO:0000256" key="1">
    <source>
        <dbReference type="ARBA" id="ARBA00004123"/>
    </source>
</evidence>
<keyword evidence="2" id="KW-0805">Transcription regulation</keyword>
<organism evidence="8 9">
    <name type="scientific">Cairina moschata</name>
    <name type="common">Muscovy duck</name>
    <dbReference type="NCBI Taxonomy" id="8855"/>
    <lineage>
        <taxon>Eukaryota</taxon>
        <taxon>Metazoa</taxon>
        <taxon>Chordata</taxon>
        <taxon>Craniata</taxon>
        <taxon>Vertebrata</taxon>
        <taxon>Euteleostomi</taxon>
        <taxon>Archelosauria</taxon>
        <taxon>Archosauria</taxon>
        <taxon>Dinosauria</taxon>
        <taxon>Saurischia</taxon>
        <taxon>Theropoda</taxon>
        <taxon>Coelurosauria</taxon>
        <taxon>Aves</taxon>
        <taxon>Neognathae</taxon>
        <taxon>Galloanserae</taxon>
        <taxon>Anseriformes</taxon>
        <taxon>Anatidae</taxon>
        <taxon>Anatinae</taxon>
        <taxon>Cairina</taxon>
    </lineage>
</organism>
<reference evidence="8" key="2">
    <citation type="submission" date="2025-08" db="UniProtKB">
        <authorList>
            <consortium name="Ensembl"/>
        </authorList>
    </citation>
    <scope>IDENTIFICATION</scope>
</reference>
<dbReference type="GO" id="GO:0030154">
    <property type="term" value="P:cell differentiation"/>
    <property type="evidence" value="ECO:0007669"/>
    <property type="project" value="TreeGrafter"/>
</dbReference>
<feature type="compositionally biased region" description="Basic and acidic residues" evidence="6">
    <location>
        <begin position="399"/>
        <end position="410"/>
    </location>
</feature>
<accession>A0A8C3C4Q5</accession>
<dbReference type="SUPFAM" id="SSF56366">
    <property type="entry name" value="SMAD MH1 domain"/>
    <property type="match status" value="1"/>
</dbReference>
<dbReference type="GO" id="GO:0071144">
    <property type="term" value="C:heteromeric SMAD protein complex"/>
    <property type="evidence" value="ECO:0007669"/>
    <property type="project" value="TreeGrafter"/>
</dbReference>
<feature type="domain" description="MH1" evidence="7">
    <location>
        <begin position="58"/>
        <end position="190"/>
    </location>
</feature>
<evidence type="ECO:0000313" key="9">
    <source>
        <dbReference type="Proteomes" id="UP000694556"/>
    </source>
</evidence>
<feature type="region of interest" description="Disordered" evidence="6">
    <location>
        <begin position="121"/>
        <end position="213"/>
    </location>
</feature>
<reference evidence="8" key="1">
    <citation type="submission" date="2018-09" db="EMBL/GenBank/DDBJ databases">
        <title>Common duck and Muscovy duck high density SNP chip.</title>
        <authorList>
            <person name="Vignal A."/>
            <person name="Thebault N."/>
            <person name="Warren W.C."/>
        </authorList>
    </citation>
    <scope>NUCLEOTIDE SEQUENCE [LARGE SCALE GENOMIC DNA]</scope>
</reference>
<dbReference type="GO" id="GO:0060395">
    <property type="term" value="P:SMAD protein signal transduction"/>
    <property type="evidence" value="ECO:0007669"/>
    <property type="project" value="TreeGrafter"/>
</dbReference>
<dbReference type="GO" id="GO:0000981">
    <property type="term" value="F:DNA-binding transcription factor activity, RNA polymerase II-specific"/>
    <property type="evidence" value="ECO:0007669"/>
    <property type="project" value="TreeGrafter"/>
</dbReference>
<dbReference type="InterPro" id="IPR013790">
    <property type="entry name" value="Dwarfin"/>
</dbReference>
<keyword evidence="3" id="KW-0804">Transcription</keyword>
<evidence type="ECO:0000256" key="2">
    <source>
        <dbReference type="ARBA" id="ARBA00023015"/>
    </source>
</evidence>
<evidence type="ECO:0000259" key="7">
    <source>
        <dbReference type="PROSITE" id="PS51075"/>
    </source>
</evidence>
<evidence type="ECO:0000256" key="3">
    <source>
        <dbReference type="ARBA" id="ARBA00023163"/>
    </source>
</evidence>
<evidence type="ECO:0000256" key="6">
    <source>
        <dbReference type="SAM" id="MobiDB-lite"/>
    </source>
</evidence>
<proteinExistence type="predicted"/>
<feature type="compositionally biased region" description="Basic and acidic residues" evidence="6">
    <location>
        <begin position="437"/>
        <end position="452"/>
    </location>
</feature>
<feature type="coiled-coil region" evidence="5">
    <location>
        <begin position="77"/>
        <end position="104"/>
    </location>
</feature>
<feature type="compositionally biased region" description="Low complexity" evidence="6">
    <location>
        <begin position="173"/>
        <end position="187"/>
    </location>
</feature>
<dbReference type="Proteomes" id="UP000694556">
    <property type="component" value="Chromosome 26"/>
</dbReference>
<dbReference type="PROSITE" id="PS51075">
    <property type="entry name" value="MH1"/>
    <property type="match status" value="1"/>
</dbReference>
<dbReference type="Ensembl" id="ENSCMMT00000016787.1">
    <property type="protein sequence ID" value="ENSCMMP00000015260.1"/>
    <property type="gene ID" value="ENSCMMG00000009689.1"/>
</dbReference>
<dbReference type="InterPro" id="IPR013019">
    <property type="entry name" value="MAD_homology_MH1"/>
</dbReference>
<dbReference type="GO" id="GO:0030509">
    <property type="term" value="P:BMP signaling pathway"/>
    <property type="evidence" value="ECO:0007669"/>
    <property type="project" value="TreeGrafter"/>
</dbReference>
<feature type="region of interest" description="Disordered" evidence="6">
    <location>
        <begin position="264"/>
        <end position="352"/>
    </location>
</feature>
<comment type="subcellular location">
    <subcellularLocation>
        <location evidence="1">Nucleus</location>
    </subcellularLocation>
</comment>
<evidence type="ECO:0000313" key="8">
    <source>
        <dbReference type="Ensembl" id="ENSCMMP00000015260.1"/>
    </source>
</evidence>
<dbReference type="SMART" id="SM00523">
    <property type="entry name" value="DWA"/>
    <property type="match status" value="1"/>
</dbReference>
<feature type="region of interest" description="Disordered" evidence="6">
    <location>
        <begin position="1"/>
        <end position="28"/>
    </location>
</feature>
<dbReference type="Gene3D" id="3.90.520.10">
    <property type="entry name" value="SMAD MH1 domain"/>
    <property type="match status" value="1"/>
</dbReference>
<dbReference type="PANTHER" id="PTHR13703:SF45">
    <property type="entry name" value="MOTHERS AGAINST DECAPENTAPLEGIC HOMOLOG"/>
    <property type="match status" value="1"/>
</dbReference>
<dbReference type="Pfam" id="PF03165">
    <property type="entry name" value="MH1"/>
    <property type="match status" value="1"/>
</dbReference>
<keyword evidence="5" id="KW-0175">Coiled coil</keyword>
<dbReference type="GO" id="GO:0009653">
    <property type="term" value="P:anatomical structure morphogenesis"/>
    <property type="evidence" value="ECO:0007669"/>
    <property type="project" value="TreeGrafter"/>
</dbReference>
<evidence type="ECO:0000256" key="4">
    <source>
        <dbReference type="ARBA" id="ARBA00023242"/>
    </source>
</evidence>
<evidence type="ECO:0000256" key="5">
    <source>
        <dbReference type="SAM" id="Coils"/>
    </source>
</evidence>
<reference evidence="8" key="3">
    <citation type="submission" date="2025-09" db="UniProtKB">
        <authorList>
            <consortium name="Ensembl"/>
        </authorList>
    </citation>
    <scope>IDENTIFICATION</scope>
</reference>
<dbReference type="GO" id="GO:0070411">
    <property type="term" value="F:I-SMAD binding"/>
    <property type="evidence" value="ECO:0007669"/>
    <property type="project" value="TreeGrafter"/>
</dbReference>
<dbReference type="GO" id="GO:0000978">
    <property type="term" value="F:RNA polymerase II cis-regulatory region sequence-specific DNA binding"/>
    <property type="evidence" value="ECO:0007669"/>
    <property type="project" value="TreeGrafter"/>
</dbReference>
<dbReference type="AlphaFoldDB" id="A0A8C3C4Q5"/>
<dbReference type="InterPro" id="IPR003619">
    <property type="entry name" value="MAD_homology1_Dwarfin-type"/>
</dbReference>
<sequence length="452" mass="47704">MLSGRGGGPASRWVRRRGQGGRRGPCRGVTGRAVPCRALQGSGAMSLGAPTSSDACLSIVHSLMCHRQGGENETFAKRAIESLVKKLKEKKDELDSLIAAITTNGAHPSKCVTIQRTLDGRLQLGGRKPPPGRPWDSAPTPMGPSWGARSSWDPGRGLQRAPTPTGSEGRPQGAACGRGALGDAAGARSPQRDRGHPMGAAWGPRPFPGGLCPPGGGAWGRVRAQGKGGERRESKLLHLLRADGSLKRWPFSMGRFPQGMVLPGEKQWGSWGGGTAPRGPKTHPAAGPCRAQPLNNNPWPPRGRQGPAEGETPTAPQGPAPGGPGQPPPSSALGKERGAKGTRRRGAPRPPAGGCRACYGVCGACHGCRGAAVGFMEQWLCPGRRRGHWGHGMGPEPRTQAEVHGTERPRHCNPWPRLGPRLGRRRRRRKEAGAVPDTRRKGSLENEALSKL</sequence>
<feature type="region of interest" description="Disordered" evidence="6">
    <location>
        <begin position="397"/>
        <end position="452"/>
    </location>
</feature>
<feature type="compositionally biased region" description="Pro residues" evidence="6">
    <location>
        <begin position="316"/>
        <end position="330"/>
    </location>
</feature>
<dbReference type="InterPro" id="IPR036578">
    <property type="entry name" value="SMAD_MH1_sf"/>
</dbReference>
<dbReference type="PANTHER" id="PTHR13703">
    <property type="entry name" value="SMAD"/>
    <property type="match status" value="1"/>
</dbReference>
<name>A0A8C3C4Q5_CAIMO</name>
<protein>
    <recommendedName>
        <fullName evidence="7">MH1 domain-containing protein</fullName>
    </recommendedName>
</protein>
<keyword evidence="4" id="KW-0539">Nucleus</keyword>
<keyword evidence="9" id="KW-1185">Reference proteome</keyword>